<evidence type="ECO:0000256" key="4">
    <source>
        <dbReference type="PROSITE-ProRule" id="PRU00050"/>
    </source>
</evidence>
<dbReference type="AlphaFoldDB" id="A0A1M5KW02"/>
<evidence type="ECO:0000256" key="3">
    <source>
        <dbReference type="ARBA" id="ARBA00048267"/>
    </source>
</evidence>
<evidence type="ECO:0000256" key="1">
    <source>
        <dbReference type="ARBA" id="ARBA00022801"/>
    </source>
</evidence>
<dbReference type="PROSITE" id="PS50122">
    <property type="entry name" value="CHEB"/>
    <property type="match status" value="1"/>
</dbReference>
<dbReference type="GO" id="GO:0000156">
    <property type="term" value="F:phosphorelay response regulator activity"/>
    <property type="evidence" value="ECO:0007669"/>
    <property type="project" value="InterPro"/>
</dbReference>
<accession>A0A1M5KW02</accession>
<dbReference type="InterPro" id="IPR035909">
    <property type="entry name" value="CheB_C"/>
</dbReference>
<dbReference type="Proteomes" id="UP000184000">
    <property type="component" value="Unassembled WGS sequence"/>
</dbReference>
<keyword evidence="1 4" id="KW-0378">Hydrolase</keyword>
<organism evidence="6 7">
    <name type="scientific">Stutzerimonas xanthomarina DSM 18231</name>
    <dbReference type="NCBI Taxonomy" id="1403346"/>
    <lineage>
        <taxon>Bacteria</taxon>
        <taxon>Pseudomonadati</taxon>
        <taxon>Pseudomonadota</taxon>
        <taxon>Gammaproteobacteria</taxon>
        <taxon>Pseudomonadales</taxon>
        <taxon>Pseudomonadaceae</taxon>
        <taxon>Stutzerimonas</taxon>
    </lineage>
</organism>
<dbReference type="SUPFAM" id="SSF52738">
    <property type="entry name" value="Methylesterase CheB, C-terminal domain"/>
    <property type="match status" value="1"/>
</dbReference>
<dbReference type="EMBL" id="FQXA01000001">
    <property type="protein sequence ID" value="SHG56906.1"/>
    <property type="molecule type" value="Genomic_DNA"/>
</dbReference>
<dbReference type="PANTHER" id="PTHR42872:SF6">
    <property type="entry name" value="PROTEIN-GLUTAMATE METHYLESTERASE_PROTEIN-GLUTAMINE GLUTAMINASE"/>
    <property type="match status" value="1"/>
</dbReference>
<reference evidence="6 7" key="1">
    <citation type="submission" date="2016-11" db="EMBL/GenBank/DDBJ databases">
        <authorList>
            <person name="Jaros S."/>
            <person name="Januszkiewicz K."/>
            <person name="Wedrychowicz H."/>
        </authorList>
    </citation>
    <scope>NUCLEOTIDE SEQUENCE [LARGE SCALE GENOMIC DNA]</scope>
    <source>
        <strain evidence="6 7">DSM 18231</strain>
    </source>
</reference>
<keyword evidence="4" id="KW-0145">Chemotaxis</keyword>
<dbReference type="GO" id="GO:0005737">
    <property type="term" value="C:cytoplasm"/>
    <property type="evidence" value="ECO:0007669"/>
    <property type="project" value="InterPro"/>
</dbReference>
<protein>
    <recommendedName>
        <fullName evidence="2">protein-glutamate methylesterase</fullName>
        <ecNumber evidence="2">3.1.1.61</ecNumber>
    </recommendedName>
</protein>
<feature type="domain" description="CheB-type methylesterase" evidence="5">
    <location>
        <begin position="158"/>
        <end position="348"/>
    </location>
</feature>
<feature type="active site" evidence="4">
    <location>
        <position position="197"/>
    </location>
</feature>
<dbReference type="GO" id="GO:0008984">
    <property type="term" value="F:protein-glutamate methylesterase activity"/>
    <property type="evidence" value="ECO:0007669"/>
    <property type="project" value="UniProtKB-EC"/>
</dbReference>
<dbReference type="GO" id="GO:0006935">
    <property type="term" value="P:chemotaxis"/>
    <property type="evidence" value="ECO:0007669"/>
    <property type="project" value="UniProtKB-UniRule"/>
</dbReference>
<sequence length="361" mass="38962">MRRSSSWSHVMSEVSLARIGVIADTSLQRHVLQQALSANGYTVVLNCDPARIQEADLMAAQADLWLVDLAQTEDSPLVNALLERDSCPVLFGEGHAPERHSEHYPRWERRMFGKLKRLVGDPSRVVGPRLEVLRGEAERATRLTLPGALLAAADSVSGEPAREVWLLAASLGGPEAVKAFLDALPVGLPVGFVYAQHIEASFESALSQAVGRHSEWSVNQSRANDSIRCGEVVVAPVGEEMRFGKDGAMLLSGRSWPEPYSPSVDQMMLNLAQQFGNRCGAIVFSGMGSDGSAAAAYVLRQGGRVWTQRADSCVCSSMPDSLREGGYSSLSGDPRELAQAMVNHFAQQASRPVAALQLDNP</sequence>
<name>A0A1M5KW02_9GAMM</name>
<feature type="active site" evidence="4">
    <location>
        <position position="170"/>
    </location>
</feature>
<evidence type="ECO:0000313" key="7">
    <source>
        <dbReference type="Proteomes" id="UP000184000"/>
    </source>
</evidence>
<comment type="catalytic activity">
    <reaction evidence="3">
        <text>[protein]-L-glutamate 5-O-methyl ester + H2O = L-glutamyl-[protein] + methanol + H(+)</text>
        <dbReference type="Rhea" id="RHEA:23236"/>
        <dbReference type="Rhea" id="RHEA-COMP:10208"/>
        <dbReference type="Rhea" id="RHEA-COMP:10311"/>
        <dbReference type="ChEBI" id="CHEBI:15377"/>
        <dbReference type="ChEBI" id="CHEBI:15378"/>
        <dbReference type="ChEBI" id="CHEBI:17790"/>
        <dbReference type="ChEBI" id="CHEBI:29973"/>
        <dbReference type="ChEBI" id="CHEBI:82795"/>
        <dbReference type="EC" id="3.1.1.61"/>
    </reaction>
</comment>
<dbReference type="EC" id="3.1.1.61" evidence="2"/>
<dbReference type="InterPro" id="IPR000673">
    <property type="entry name" value="Sig_transdc_resp-reg_Me-estase"/>
</dbReference>
<dbReference type="PANTHER" id="PTHR42872">
    <property type="entry name" value="PROTEIN-GLUTAMATE METHYLESTERASE/PROTEIN-GLUTAMINE GLUTAMINASE"/>
    <property type="match status" value="1"/>
</dbReference>
<gene>
    <name evidence="6" type="ORF">SAMN02744645_0702</name>
</gene>
<proteinExistence type="predicted"/>
<evidence type="ECO:0000259" key="5">
    <source>
        <dbReference type="PROSITE" id="PS50122"/>
    </source>
</evidence>
<dbReference type="Pfam" id="PF01339">
    <property type="entry name" value="CheB_methylest"/>
    <property type="match status" value="1"/>
</dbReference>
<evidence type="ECO:0000256" key="2">
    <source>
        <dbReference type="ARBA" id="ARBA00039140"/>
    </source>
</evidence>
<dbReference type="Gene3D" id="3.40.50.180">
    <property type="entry name" value="Methylesterase CheB, C-terminal domain"/>
    <property type="match status" value="1"/>
</dbReference>
<evidence type="ECO:0000313" key="6">
    <source>
        <dbReference type="EMBL" id="SHG56906.1"/>
    </source>
</evidence>
<feature type="active site" evidence="4">
    <location>
        <position position="290"/>
    </location>
</feature>